<dbReference type="PANTHER" id="PTHR31874">
    <property type="entry name" value="CCT MOTIF FAMILY PROTEIN, EXPRESSED"/>
    <property type="match status" value="1"/>
</dbReference>
<evidence type="ECO:0000256" key="8">
    <source>
        <dbReference type="PROSITE-ProRule" id="PRU00357"/>
    </source>
</evidence>
<feature type="domain" description="CCT" evidence="10">
    <location>
        <begin position="379"/>
        <end position="421"/>
    </location>
</feature>
<gene>
    <name evidence="11" type="ORF">Dsin_033065</name>
</gene>
<keyword evidence="6 8" id="KW-0539">Nucleus</keyword>
<accession>A0AAE0DRZ3</accession>
<dbReference type="InterPro" id="IPR052453">
    <property type="entry name" value="CONSTANS-like_ZF"/>
</dbReference>
<evidence type="ECO:0000259" key="9">
    <source>
        <dbReference type="PROSITE" id="PS50119"/>
    </source>
</evidence>
<evidence type="ECO:0000256" key="1">
    <source>
        <dbReference type="ARBA" id="ARBA00004123"/>
    </source>
</evidence>
<evidence type="ECO:0000256" key="3">
    <source>
        <dbReference type="ARBA" id="ARBA00022723"/>
    </source>
</evidence>
<dbReference type="GO" id="GO:0005634">
    <property type="term" value="C:nucleus"/>
    <property type="evidence" value="ECO:0007669"/>
    <property type="project" value="UniProtKB-SubCell"/>
</dbReference>
<evidence type="ECO:0000256" key="6">
    <source>
        <dbReference type="ARBA" id="ARBA00023242"/>
    </source>
</evidence>
<evidence type="ECO:0000259" key="10">
    <source>
        <dbReference type="PROSITE" id="PS51017"/>
    </source>
</evidence>
<dbReference type="InterPro" id="IPR049808">
    <property type="entry name" value="CONSTANS-like_Bbox1"/>
</dbReference>
<name>A0AAE0DRZ3_9ROSI</name>
<evidence type="ECO:0000313" key="11">
    <source>
        <dbReference type="EMBL" id="KAK3180980.1"/>
    </source>
</evidence>
<dbReference type="PROSITE" id="PS51017">
    <property type="entry name" value="CCT"/>
    <property type="match status" value="1"/>
</dbReference>
<dbReference type="PANTHER" id="PTHR31874:SF55">
    <property type="entry name" value="ZINC FINGER PROTEIN CONSTANS-LIKE 7"/>
    <property type="match status" value="1"/>
</dbReference>
<dbReference type="Pfam" id="PF06203">
    <property type="entry name" value="CCT"/>
    <property type="match status" value="1"/>
</dbReference>
<evidence type="ECO:0000256" key="4">
    <source>
        <dbReference type="ARBA" id="ARBA00022771"/>
    </source>
</evidence>
<comment type="caution">
    <text evidence="11">The sequence shown here is derived from an EMBL/GenBank/DDBJ whole genome shotgun (WGS) entry which is preliminary data.</text>
</comment>
<dbReference type="Pfam" id="PF00643">
    <property type="entry name" value="zf-B_box"/>
    <property type="match status" value="1"/>
</dbReference>
<evidence type="ECO:0000256" key="5">
    <source>
        <dbReference type="ARBA" id="ARBA00022833"/>
    </source>
</evidence>
<dbReference type="CDD" id="cd19821">
    <property type="entry name" value="Bbox1_BBX-like"/>
    <property type="match status" value="1"/>
</dbReference>
<evidence type="ECO:0000313" key="12">
    <source>
        <dbReference type="Proteomes" id="UP001281410"/>
    </source>
</evidence>
<dbReference type="AlphaFoldDB" id="A0AAE0DRZ3"/>
<dbReference type="GO" id="GO:0006355">
    <property type="term" value="P:regulation of DNA-templated transcription"/>
    <property type="evidence" value="ECO:0007669"/>
    <property type="project" value="TreeGrafter"/>
</dbReference>
<organism evidence="11 12">
    <name type="scientific">Dipteronia sinensis</name>
    <dbReference type="NCBI Taxonomy" id="43782"/>
    <lineage>
        <taxon>Eukaryota</taxon>
        <taxon>Viridiplantae</taxon>
        <taxon>Streptophyta</taxon>
        <taxon>Embryophyta</taxon>
        <taxon>Tracheophyta</taxon>
        <taxon>Spermatophyta</taxon>
        <taxon>Magnoliopsida</taxon>
        <taxon>eudicotyledons</taxon>
        <taxon>Gunneridae</taxon>
        <taxon>Pentapetalae</taxon>
        <taxon>rosids</taxon>
        <taxon>malvids</taxon>
        <taxon>Sapindales</taxon>
        <taxon>Sapindaceae</taxon>
        <taxon>Hippocastanoideae</taxon>
        <taxon>Acereae</taxon>
        <taxon>Dipteronia</taxon>
    </lineage>
</organism>
<comment type="subcellular location">
    <subcellularLocation>
        <location evidence="1 8">Nucleus</location>
    </subcellularLocation>
</comment>
<reference evidence="11" key="1">
    <citation type="journal article" date="2023" name="Plant J.">
        <title>Genome sequences and population genomics provide insights into the demographic history, inbreeding, and mutation load of two 'living fossil' tree species of Dipteronia.</title>
        <authorList>
            <person name="Feng Y."/>
            <person name="Comes H.P."/>
            <person name="Chen J."/>
            <person name="Zhu S."/>
            <person name="Lu R."/>
            <person name="Zhang X."/>
            <person name="Li P."/>
            <person name="Qiu J."/>
            <person name="Olsen K.M."/>
            <person name="Qiu Y."/>
        </authorList>
    </citation>
    <scope>NUCLEOTIDE SEQUENCE</scope>
    <source>
        <strain evidence="11">NBL</strain>
    </source>
</reference>
<dbReference type="InterPro" id="IPR010402">
    <property type="entry name" value="CCT_domain"/>
</dbReference>
<dbReference type="InterPro" id="IPR000315">
    <property type="entry name" value="Znf_B-box"/>
</dbReference>
<keyword evidence="4 7" id="KW-0863">Zinc-finger</keyword>
<dbReference type="GO" id="GO:0008270">
    <property type="term" value="F:zinc ion binding"/>
    <property type="evidence" value="ECO:0007669"/>
    <property type="project" value="UniProtKB-KW"/>
</dbReference>
<dbReference type="SMART" id="SM00336">
    <property type="entry name" value="BBOX"/>
    <property type="match status" value="1"/>
</dbReference>
<keyword evidence="5" id="KW-0862">Zinc</keyword>
<keyword evidence="12" id="KW-1185">Reference proteome</keyword>
<dbReference type="EMBL" id="JANJYJ010000018">
    <property type="protein sequence ID" value="KAK3180980.1"/>
    <property type="molecule type" value="Genomic_DNA"/>
</dbReference>
<sequence length="435" mass="48657">MVTEKMKAANAMGGKTARACDGCLRKRARWYCVADDAFLCQGCDSSVHSANQLASRHQRVRLETRTLSSSSNKAMHGALTNVKDGATVPLWHQGFTRKARTPRPNKAILVQQAAKAHEDKVVFISNDEPLVPELGCEEGSLDDDDANADQEQLLCQVPVFDPFEAEINCDMIASENGMVNKDENMFVYGEERTCNDLDDLHGFLPSDMDLTEFAADVESLLGGSNNNNTCLDHEDIKGLDLLDFKEENDNDLCFGDTIVKVKDEEADHQEGIIDCNFDFDLPVIGQDEEDDKVLVPLVDTAMANSTHECNNMVERISLRLDYEAVINAWASQGCPWTTGSRPEFNHDDCWLDCTGACPKHVYHPYGGVGCHVGGGDGGREARVSRYREKRRTRLFSKKIRYEVRKLNAEKRPRMKGRFVKRTSFIGSATFPYLKQ</sequence>
<keyword evidence="3" id="KW-0479">Metal-binding</keyword>
<feature type="domain" description="B box-type" evidence="9">
    <location>
        <begin position="15"/>
        <end position="62"/>
    </location>
</feature>
<dbReference type="Proteomes" id="UP001281410">
    <property type="component" value="Unassembled WGS sequence"/>
</dbReference>
<evidence type="ECO:0000256" key="7">
    <source>
        <dbReference type="PROSITE-ProRule" id="PRU00024"/>
    </source>
</evidence>
<comment type="similarity">
    <text evidence="2">Belongs to the CONSTANS family.</text>
</comment>
<evidence type="ECO:0000256" key="2">
    <source>
        <dbReference type="ARBA" id="ARBA00010024"/>
    </source>
</evidence>
<proteinExistence type="inferred from homology"/>
<protein>
    <submittedName>
        <fullName evidence="11">Uncharacterized protein</fullName>
    </submittedName>
</protein>
<dbReference type="PROSITE" id="PS50119">
    <property type="entry name" value="ZF_BBOX"/>
    <property type="match status" value="1"/>
</dbReference>